<dbReference type="SUPFAM" id="SSF100950">
    <property type="entry name" value="NagB/RpiA/CoA transferase-like"/>
    <property type="match status" value="1"/>
</dbReference>
<dbReference type="Pfam" id="PF08220">
    <property type="entry name" value="HTH_DeoR"/>
    <property type="match status" value="1"/>
</dbReference>
<evidence type="ECO:0000256" key="2">
    <source>
        <dbReference type="ARBA" id="ARBA00023125"/>
    </source>
</evidence>
<dbReference type="Pfam" id="PF00455">
    <property type="entry name" value="DeoRC"/>
    <property type="match status" value="1"/>
</dbReference>
<dbReference type="PROSITE" id="PS51000">
    <property type="entry name" value="HTH_DEOR_2"/>
    <property type="match status" value="1"/>
</dbReference>
<evidence type="ECO:0000259" key="4">
    <source>
        <dbReference type="PROSITE" id="PS51000"/>
    </source>
</evidence>
<dbReference type="PROSITE" id="PS00894">
    <property type="entry name" value="HTH_DEOR_1"/>
    <property type="match status" value="1"/>
</dbReference>
<dbReference type="Gene3D" id="1.10.10.10">
    <property type="entry name" value="Winged helix-like DNA-binding domain superfamily/Winged helix DNA-binding domain"/>
    <property type="match status" value="1"/>
</dbReference>
<feature type="domain" description="HTH deoR-type" evidence="4">
    <location>
        <begin position="2"/>
        <end position="57"/>
    </location>
</feature>
<keyword evidence="3" id="KW-0804">Transcription</keyword>
<sequence length="259" mass="27864">MLIAKRHELLLSTLSNGGQSVKELADNLDVSESTVRRDLAELEKQGLLERRYGGAMLTRGSRSRTTDSGRVETPLTQYYEMPDYDLRVRIAKQAAAMVREGSVIILDIGSTTPLIARELRGKSVTIVTSNLAVLDEVRNDDTVEVVLVGGVLRRNQQSLVGPIAEQAVAQISADIMFLSCTGVRGESVVDNMAVETPIKQALIGAAQTVVLLASEAKFPGTGGLQLCPLDAVDTIITTRGTPESMINNCRKSGRKVVTA</sequence>
<dbReference type="EMBL" id="AP026798">
    <property type="protein sequence ID" value="BDR53252.1"/>
    <property type="molecule type" value="Genomic_DNA"/>
</dbReference>
<evidence type="ECO:0000313" key="6">
    <source>
        <dbReference type="Proteomes" id="UP001321766"/>
    </source>
</evidence>
<dbReference type="SUPFAM" id="SSF46785">
    <property type="entry name" value="Winged helix' DNA-binding domain"/>
    <property type="match status" value="1"/>
</dbReference>
<evidence type="ECO:0000313" key="5">
    <source>
        <dbReference type="EMBL" id="BDR53252.1"/>
    </source>
</evidence>
<dbReference type="Proteomes" id="UP001321766">
    <property type="component" value="Chromosome"/>
</dbReference>
<protein>
    <submittedName>
        <fullName evidence="5">DeoR family transcriptional regulator</fullName>
    </submittedName>
</protein>
<organism evidence="5 6">
    <name type="scientific">Bombiscardovia nodaiensis</name>
    <dbReference type="NCBI Taxonomy" id="2932181"/>
    <lineage>
        <taxon>Bacteria</taxon>
        <taxon>Bacillati</taxon>
        <taxon>Actinomycetota</taxon>
        <taxon>Actinomycetes</taxon>
        <taxon>Bifidobacteriales</taxon>
        <taxon>Bifidobacteriaceae</taxon>
        <taxon>Bombiscardovia</taxon>
    </lineage>
</organism>
<name>A0ABN6SDS3_9BIFI</name>
<evidence type="ECO:0000256" key="1">
    <source>
        <dbReference type="ARBA" id="ARBA00023015"/>
    </source>
</evidence>
<dbReference type="CDD" id="cd00090">
    <property type="entry name" value="HTH_ARSR"/>
    <property type="match status" value="1"/>
</dbReference>
<dbReference type="SMART" id="SM00420">
    <property type="entry name" value="HTH_DEOR"/>
    <property type="match status" value="1"/>
</dbReference>
<dbReference type="InterPro" id="IPR018356">
    <property type="entry name" value="Tscrpt_reg_HTH_DeoR_CS"/>
</dbReference>
<keyword evidence="1" id="KW-0805">Transcription regulation</keyword>
<dbReference type="PANTHER" id="PTHR30363">
    <property type="entry name" value="HTH-TYPE TRANSCRIPTIONAL REGULATOR SRLR-RELATED"/>
    <property type="match status" value="1"/>
</dbReference>
<dbReference type="SMART" id="SM01134">
    <property type="entry name" value="DeoRC"/>
    <property type="match status" value="1"/>
</dbReference>
<dbReference type="InterPro" id="IPR050313">
    <property type="entry name" value="Carb_Metab_HTH_regulators"/>
</dbReference>
<dbReference type="InterPro" id="IPR011991">
    <property type="entry name" value="ArsR-like_HTH"/>
</dbReference>
<dbReference type="InterPro" id="IPR037171">
    <property type="entry name" value="NagB/RpiA_transferase-like"/>
</dbReference>
<gene>
    <name evidence="5" type="ORF">KIM372_11590</name>
</gene>
<keyword evidence="6" id="KW-1185">Reference proteome</keyword>
<dbReference type="InterPro" id="IPR036388">
    <property type="entry name" value="WH-like_DNA-bd_sf"/>
</dbReference>
<dbReference type="PRINTS" id="PR00037">
    <property type="entry name" value="HTHLACR"/>
</dbReference>
<proteinExistence type="predicted"/>
<dbReference type="InterPro" id="IPR036390">
    <property type="entry name" value="WH_DNA-bd_sf"/>
</dbReference>
<keyword evidence="2" id="KW-0238">DNA-binding</keyword>
<evidence type="ECO:0000256" key="3">
    <source>
        <dbReference type="ARBA" id="ARBA00023163"/>
    </source>
</evidence>
<dbReference type="InterPro" id="IPR014036">
    <property type="entry name" value="DeoR-like_C"/>
</dbReference>
<dbReference type="InterPro" id="IPR001034">
    <property type="entry name" value="DeoR_HTH"/>
</dbReference>
<dbReference type="PANTHER" id="PTHR30363:SF44">
    <property type="entry name" value="AGA OPERON TRANSCRIPTIONAL REPRESSOR-RELATED"/>
    <property type="match status" value="1"/>
</dbReference>
<reference evidence="5 6" key="1">
    <citation type="journal article" date="2023" name="Microbiol. Spectr.">
        <title>Symbiosis of Carpenter Bees with Uncharacterized Lactic Acid Bacteria Showing NAD Auxotrophy.</title>
        <authorList>
            <person name="Kawasaki S."/>
            <person name="Ozawa K."/>
            <person name="Mori T."/>
            <person name="Yamamoto A."/>
            <person name="Ito M."/>
            <person name="Ohkuma M."/>
            <person name="Sakamoto M."/>
            <person name="Matsutani M."/>
        </authorList>
    </citation>
    <scope>NUCLEOTIDE SEQUENCE [LARGE SCALE GENOMIC DNA]</scope>
    <source>
        <strain evidence="5 6">Kim37-2</strain>
    </source>
</reference>
<accession>A0ABN6SDS3</accession>